<dbReference type="Proteomes" id="UP000288429">
    <property type="component" value="Unassembled WGS sequence"/>
</dbReference>
<evidence type="ECO:0000313" key="2">
    <source>
        <dbReference type="Proteomes" id="UP000288429"/>
    </source>
</evidence>
<organism evidence="1 2">
    <name type="scientific">Fusarium ambrosium</name>
    <dbReference type="NCBI Taxonomy" id="131363"/>
    <lineage>
        <taxon>Eukaryota</taxon>
        <taxon>Fungi</taxon>
        <taxon>Dikarya</taxon>
        <taxon>Ascomycota</taxon>
        <taxon>Pezizomycotina</taxon>
        <taxon>Sordariomycetes</taxon>
        <taxon>Hypocreomycetidae</taxon>
        <taxon>Hypocreales</taxon>
        <taxon>Nectriaceae</taxon>
        <taxon>Fusarium</taxon>
        <taxon>Fusarium solani species complex</taxon>
    </lineage>
</organism>
<sequence length="62" mass="7087">MNSTLASEHDDHQNPKIDLKDIWADESAPAPPDLWPFYKDFTYGKTIGNTWGYQSKGRDNCV</sequence>
<proteinExistence type="predicted"/>
<reference evidence="1 2" key="1">
    <citation type="submission" date="2017-06" db="EMBL/GenBank/DDBJ databases">
        <title>Cmopartive genomic analysis of Ambrosia Fusariam Clade fungi.</title>
        <authorList>
            <person name="Stajich J.E."/>
            <person name="Carrillo J."/>
            <person name="Kijimoto T."/>
            <person name="Eskalen A."/>
            <person name="O'Donnell K."/>
            <person name="Kasson M."/>
        </authorList>
    </citation>
    <scope>NUCLEOTIDE SEQUENCE [LARGE SCALE GENOMIC DNA]</scope>
    <source>
        <strain evidence="1 2">NRRL 20438</strain>
    </source>
</reference>
<keyword evidence="2" id="KW-1185">Reference proteome</keyword>
<gene>
    <name evidence="1" type="ORF">CDV31_014883</name>
</gene>
<protein>
    <submittedName>
        <fullName evidence="1">Uncharacterized protein</fullName>
    </submittedName>
</protein>
<dbReference type="AlphaFoldDB" id="A0A428STK6"/>
<comment type="caution">
    <text evidence="1">The sequence shown here is derived from an EMBL/GenBank/DDBJ whole genome shotgun (WGS) entry which is preliminary data.</text>
</comment>
<dbReference type="EMBL" id="NIZV01000359">
    <property type="protein sequence ID" value="RSL93030.1"/>
    <property type="molecule type" value="Genomic_DNA"/>
</dbReference>
<name>A0A428STK6_9HYPO</name>
<accession>A0A428STK6</accession>
<evidence type="ECO:0000313" key="1">
    <source>
        <dbReference type="EMBL" id="RSL93030.1"/>
    </source>
</evidence>